<dbReference type="PROSITE" id="PS51918">
    <property type="entry name" value="RADICAL_SAM"/>
    <property type="match status" value="1"/>
</dbReference>
<dbReference type="SUPFAM" id="SSF102114">
    <property type="entry name" value="Radical SAM enzymes"/>
    <property type="match status" value="1"/>
</dbReference>
<evidence type="ECO:0000256" key="1">
    <source>
        <dbReference type="ARBA" id="ARBA00001966"/>
    </source>
</evidence>
<dbReference type="SFLD" id="SFLDG01386">
    <property type="entry name" value="main_SPASM_domain-containing"/>
    <property type="match status" value="1"/>
</dbReference>
<keyword evidence="3" id="KW-0949">S-adenosyl-L-methionine</keyword>
<dbReference type="InterPro" id="IPR007197">
    <property type="entry name" value="rSAM"/>
</dbReference>
<keyword evidence="5" id="KW-0408">Iron</keyword>
<feature type="domain" description="Radical SAM core" evidence="7">
    <location>
        <begin position="8"/>
        <end position="223"/>
    </location>
</feature>
<dbReference type="OrthoDB" id="9792276at2"/>
<evidence type="ECO:0000256" key="2">
    <source>
        <dbReference type="ARBA" id="ARBA00022485"/>
    </source>
</evidence>
<proteinExistence type="predicted"/>
<dbReference type="InterPro" id="IPR050377">
    <property type="entry name" value="Radical_SAM_PqqE_MftC-like"/>
</dbReference>
<dbReference type="eggNOG" id="COG0535">
    <property type="taxonomic scope" value="Bacteria"/>
</dbReference>
<dbReference type="GO" id="GO:0046872">
    <property type="term" value="F:metal ion binding"/>
    <property type="evidence" value="ECO:0007669"/>
    <property type="project" value="UniProtKB-KW"/>
</dbReference>
<dbReference type="STRING" id="1116472.MGMO_50c00220"/>
<dbReference type="CDD" id="cd21109">
    <property type="entry name" value="SPASM"/>
    <property type="match status" value="1"/>
</dbReference>
<evidence type="ECO:0000259" key="7">
    <source>
        <dbReference type="PROSITE" id="PS51918"/>
    </source>
</evidence>
<dbReference type="InterPro" id="IPR013785">
    <property type="entry name" value="Aldolase_TIM"/>
</dbReference>
<dbReference type="RefSeq" id="WP_023494295.1">
    <property type="nucleotide sequence ID" value="NZ_AYLO01000049.1"/>
</dbReference>
<dbReference type="GO" id="GO:0051539">
    <property type="term" value="F:4 iron, 4 sulfur cluster binding"/>
    <property type="evidence" value="ECO:0007669"/>
    <property type="project" value="UniProtKB-KW"/>
</dbReference>
<evidence type="ECO:0000313" key="8">
    <source>
        <dbReference type="EMBL" id="ESS72706.1"/>
    </source>
</evidence>
<gene>
    <name evidence="8" type="ORF">MGMO_50c00220</name>
</gene>
<keyword evidence="6" id="KW-0411">Iron-sulfur</keyword>
<evidence type="ECO:0000256" key="6">
    <source>
        <dbReference type="ARBA" id="ARBA00023014"/>
    </source>
</evidence>
<organism evidence="8 9">
    <name type="scientific">Methyloglobulus morosus KoM1</name>
    <dbReference type="NCBI Taxonomy" id="1116472"/>
    <lineage>
        <taxon>Bacteria</taxon>
        <taxon>Pseudomonadati</taxon>
        <taxon>Pseudomonadota</taxon>
        <taxon>Gammaproteobacteria</taxon>
        <taxon>Methylococcales</taxon>
        <taxon>Methylococcaceae</taxon>
        <taxon>Methyloglobulus</taxon>
    </lineage>
</organism>
<name>V5DZI4_9GAMM</name>
<dbReference type="Pfam" id="PF04055">
    <property type="entry name" value="Radical_SAM"/>
    <property type="match status" value="1"/>
</dbReference>
<protein>
    <recommendedName>
        <fullName evidence="7">Radical SAM core domain-containing protein</fullName>
    </recommendedName>
</protein>
<dbReference type="GO" id="GO:0003824">
    <property type="term" value="F:catalytic activity"/>
    <property type="evidence" value="ECO:0007669"/>
    <property type="project" value="InterPro"/>
</dbReference>
<dbReference type="CDD" id="cd01335">
    <property type="entry name" value="Radical_SAM"/>
    <property type="match status" value="1"/>
</dbReference>
<reference evidence="8 9" key="1">
    <citation type="journal article" date="2013" name="Genome Announc.">
        <title>Draft Genome Sequence of the Methanotrophic Gammaproteobacterium Methyloglobulus morosus DSM 22980 Strain KoM1.</title>
        <authorList>
            <person name="Poehlein A."/>
            <person name="Deutzmann J.S."/>
            <person name="Daniel R."/>
            <person name="Simeonova D.D."/>
        </authorList>
    </citation>
    <scope>NUCLEOTIDE SEQUENCE [LARGE SCALE GENOMIC DNA]</scope>
    <source>
        <strain evidence="8 9">KoM1</strain>
    </source>
</reference>
<keyword evidence="4" id="KW-0479">Metal-binding</keyword>
<accession>V5DZI4</accession>
<comment type="cofactor">
    <cofactor evidence="1">
        <name>[4Fe-4S] cluster</name>
        <dbReference type="ChEBI" id="CHEBI:49883"/>
    </cofactor>
</comment>
<dbReference type="EMBL" id="AYLO01000049">
    <property type="protein sequence ID" value="ESS72706.1"/>
    <property type="molecule type" value="Genomic_DNA"/>
</dbReference>
<dbReference type="Proteomes" id="UP000017842">
    <property type="component" value="Unassembled WGS sequence"/>
</dbReference>
<dbReference type="InterPro" id="IPR017200">
    <property type="entry name" value="PqqE-like"/>
</dbReference>
<dbReference type="AlphaFoldDB" id="V5DZI4"/>
<evidence type="ECO:0000256" key="5">
    <source>
        <dbReference type="ARBA" id="ARBA00023004"/>
    </source>
</evidence>
<dbReference type="SFLD" id="SFLDS00029">
    <property type="entry name" value="Radical_SAM"/>
    <property type="match status" value="1"/>
</dbReference>
<comment type="caution">
    <text evidence="8">The sequence shown here is derived from an EMBL/GenBank/DDBJ whole genome shotgun (WGS) entry which is preliminary data.</text>
</comment>
<sequence>MKKKQQLRSTGNTRVIQIHPSRLCNLSCLHCYSSSSPRERSALSVALLCGTLTEMAAEGYDYVSVSGGEPLLYKPLPTLLAHAKGLGLRTAIASNGMLLNEQWLSQLKDVVDTIAISLDGVPEAHDRMRNSDKAFAKMAANLDLLRQSGINFGFIFTLTQYNLNELDWVVNFALEQGAKLLQIHPLEEGGFANGNLAEDMPDRVESAYAYLIAGTLQEQLKDELTIQVDFANRHSLEANPDLVYASNSMPDNDALLADCVGGLVIEPDGFVSPLQYGFSRYYGFGNLHSASFKHLAYDWRRGRMAEFYGLCNKAYMEAIDSGNPVIFNWDEKLRVASHHKPTQKQAVAVGWQ</sequence>
<keyword evidence="9" id="KW-1185">Reference proteome</keyword>
<evidence type="ECO:0000256" key="3">
    <source>
        <dbReference type="ARBA" id="ARBA00022691"/>
    </source>
</evidence>
<dbReference type="InterPro" id="IPR058240">
    <property type="entry name" value="rSAM_sf"/>
</dbReference>
<dbReference type="Gene3D" id="3.20.20.70">
    <property type="entry name" value="Aldolase class I"/>
    <property type="match status" value="1"/>
</dbReference>
<evidence type="ECO:0000256" key="4">
    <source>
        <dbReference type="ARBA" id="ARBA00022723"/>
    </source>
</evidence>
<dbReference type="PIRSF" id="PIRSF037420">
    <property type="entry name" value="PQQ_syn_pqqE"/>
    <property type="match status" value="1"/>
</dbReference>
<dbReference type="PANTHER" id="PTHR11228:SF7">
    <property type="entry name" value="PQQA PEPTIDE CYCLASE"/>
    <property type="match status" value="1"/>
</dbReference>
<keyword evidence="2" id="KW-0004">4Fe-4S</keyword>
<dbReference type="SFLD" id="SFLDG01067">
    <property type="entry name" value="SPASM/twitch_domain_containing"/>
    <property type="match status" value="1"/>
</dbReference>
<evidence type="ECO:0000313" key="9">
    <source>
        <dbReference type="Proteomes" id="UP000017842"/>
    </source>
</evidence>
<dbReference type="PANTHER" id="PTHR11228">
    <property type="entry name" value="RADICAL SAM DOMAIN PROTEIN"/>
    <property type="match status" value="1"/>
</dbReference>